<accession>A0AA48KTY7</accession>
<name>A0AA48KTY7_9ALTE</name>
<evidence type="ECO:0000313" key="1">
    <source>
        <dbReference type="EMBL" id="BDX08672.1"/>
    </source>
</evidence>
<sequence>MVLAVTLLSACGGTNTQQTTPVESDPTPVANLTISQIMANNLSNYEAGDILRVDYQLEVTELEQPDVSIDFYLVHSDSEDETEIAETHFLHTAAHTAVENGSSVDSFAIEIPAVAHSGNYWILAIVDPENTVAEDNESDNHPNIDNEQHVDGDFPAISIEINAPSEHEFEFVRSYVDSGIVILDSPELHEGTGQHYSDIIGHIDAIYHGDHVALAALTAEIEIGGNYHAVTLWDAETGQYLDSQTIEFAYDGDEHFFGFDIGLEDQQLEALYAEYDANAESNAVTIRFTLTDTTEVAVESDNSNNTKELTVPLYFFERQDDEEDTGTTGDKSPGLHSYAGKDFEFTGNKLKIDGSYDKSYGDASKFKVGVELGGEMQVDLLDKAASLEAGGSVDMWIFNAHNTIFGASFDGQAYLTGVNTGYDSEMVIFNTTVYEDSKWVAKFEKTFEKSWEEDRILAKANFSVGPIPMSVKAGIDGSVGFELSIGYALSELYANGDIFSTNFGGYAEGGVDAVVASAGVTIELLIIDNLLAMESSAELGLLEDGEANPRVDYSFELTDDIDVISGRFGLYAEVSSVKWCKKWGIPYPCGTKKKTYNLWFYQTPSVYNKSWTIFSREGTVSL</sequence>
<dbReference type="EMBL" id="AP027272">
    <property type="protein sequence ID" value="BDX08672.1"/>
    <property type="molecule type" value="Genomic_DNA"/>
</dbReference>
<dbReference type="Gene3D" id="2.60.40.10">
    <property type="entry name" value="Immunoglobulins"/>
    <property type="match status" value="1"/>
</dbReference>
<reference evidence="1" key="1">
    <citation type="submission" date="2023-01" db="EMBL/GenBank/DDBJ databases">
        <title>Complete genome sequence of Planctobacterium marinum strain Dej080120_11.</title>
        <authorList>
            <person name="Ueki S."/>
            <person name="Maruyama F."/>
        </authorList>
    </citation>
    <scope>NUCLEOTIDE SEQUENCE</scope>
    <source>
        <strain evidence="1">Dej080120_11</strain>
    </source>
</reference>
<organism evidence="1 2">
    <name type="scientific">Planctobacterium marinum</name>
    <dbReference type="NCBI Taxonomy" id="1631968"/>
    <lineage>
        <taxon>Bacteria</taxon>
        <taxon>Pseudomonadati</taxon>
        <taxon>Pseudomonadota</taxon>
        <taxon>Gammaproteobacteria</taxon>
        <taxon>Alteromonadales</taxon>
        <taxon>Alteromonadaceae</taxon>
        <taxon>Planctobacterium</taxon>
    </lineage>
</organism>
<proteinExistence type="predicted"/>
<evidence type="ECO:0000313" key="2">
    <source>
        <dbReference type="Proteomes" id="UP001333710"/>
    </source>
</evidence>
<dbReference type="Proteomes" id="UP001333710">
    <property type="component" value="Chromosome"/>
</dbReference>
<evidence type="ECO:0008006" key="3">
    <source>
        <dbReference type="Google" id="ProtNLM"/>
    </source>
</evidence>
<dbReference type="RefSeq" id="WP_338294736.1">
    <property type="nucleotide sequence ID" value="NZ_AP027272.1"/>
</dbReference>
<keyword evidence="2" id="KW-1185">Reference proteome</keyword>
<gene>
    <name evidence="1" type="ORF">MACH26_41930</name>
</gene>
<dbReference type="InterPro" id="IPR013783">
    <property type="entry name" value="Ig-like_fold"/>
</dbReference>
<dbReference type="KEGG" id="pmaw:MACH26_41930"/>
<dbReference type="AlphaFoldDB" id="A0AA48KTY7"/>
<protein>
    <recommendedName>
        <fullName evidence="3">CARDB domain-containing protein</fullName>
    </recommendedName>
</protein>